<gene>
    <name evidence="3 5" type="primary">groES</name>
    <name evidence="3" type="synonym">groS</name>
</gene>
<keyword evidence="5" id="KW-0934">Plastid</keyword>
<dbReference type="CDD" id="cd00320">
    <property type="entry name" value="cpn10"/>
    <property type="match status" value="1"/>
</dbReference>
<dbReference type="Gene3D" id="2.30.33.40">
    <property type="entry name" value="GroES chaperonin"/>
    <property type="match status" value="1"/>
</dbReference>
<dbReference type="Pfam" id="PF00166">
    <property type="entry name" value="Cpn10"/>
    <property type="match status" value="1"/>
</dbReference>
<dbReference type="InterPro" id="IPR020818">
    <property type="entry name" value="Chaperonin_GroES"/>
</dbReference>
<reference evidence="5" key="1">
    <citation type="submission" date="2017-05" db="EMBL/GenBank/DDBJ databases">
        <title>Plastid comparative genomics reveals ancient divergence between Glaucophyte genera.</title>
        <authorList>
            <person name="Figueroa-Martinez F.J."/>
            <person name="Jackson C."/>
            <person name="Reyes-Prieto A."/>
        </authorList>
    </citation>
    <scope>NUCLEOTIDE SEQUENCE</scope>
    <source>
        <strain evidence="5">BBH</strain>
    </source>
</reference>
<dbReference type="GO" id="GO:0044183">
    <property type="term" value="F:protein folding chaperone"/>
    <property type="evidence" value="ECO:0007669"/>
    <property type="project" value="InterPro"/>
</dbReference>
<proteinExistence type="inferred from homology"/>
<dbReference type="InterPro" id="IPR037124">
    <property type="entry name" value="Chaperonin_GroES_sf"/>
</dbReference>
<comment type="similarity">
    <text evidence="1 3 4">Belongs to the GroES chaperonin family.</text>
</comment>
<dbReference type="SUPFAM" id="SSF50129">
    <property type="entry name" value="GroES-like"/>
    <property type="match status" value="1"/>
</dbReference>
<dbReference type="InterPro" id="IPR011032">
    <property type="entry name" value="GroES-like_sf"/>
</dbReference>
<dbReference type="PRINTS" id="PR00297">
    <property type="entry name" value="CHAPERONIN10"/>
</dbReference>
<evidence type="ECO:0000256" key="1">
    <source>
        <dbReference type="ARBA" id="ARBA00006975"/>
    </source>
</evidence>
<keyword evidence="2 3" id="KW-0143">Chaperone</keyword>
<comment type="subunit">
    <text evidence="3">Heptamer of 7 subunits arranged in a ring. Interacts with the chaperonin GroEL.</text>
</comment>
<dbReference type="PANTHER" id="PTHR10772">
    <property type="entry name" value="10 KDA HEAT SHOCK PROTEIN"/>
    <property type="match status" value="1"/>
</dbReference>
<dbReference type="AlphaFoldDB" id="A0A3G1IVE0"/>
<dbReference type="SMART" id="SM00883">
    <property type="entry name" value="Cpn10"/>
    <property type="match status" value="1"/>
</dbReference>
<comment type="function">
    <text evidence="3">Together with the chaperonin GroEL, plays an essential role in assisting protein folding. The GroEL-GroES system forms a nano-cage that allows encapsulation of the non-native substrate proteins and provides a physical environment optimized to promote and accelerate protein folding. GroES binds to the apical surface of the GroEL ring, thereby capping the opening of the GroEL channel.</text>
</comment>
<dbReference type="GO" id="GO:0005524">
    <property type="term" value="F:ATP binding"/>
    <property type="evidence" value="ECO:0007669"/>
    <property type="project" value="InterPro"/>
</dbReference>
<dbReference type="PANTHER" id="PTHR10772:SF63">
    <property type="entry name" value="20 KDA CHAPERONIN, CHLOROPLASTIC"/>
    <property type="match status" value="1"/>
</dbReference>
<protein>
    <recommendedName>
        <fullName evidence="3">Co-chaperonin GroES</fullName>
    </recommendedName>
    <alternativeName>
        <fullName evidence="3">10 kDa chaperonin</fullName>
    </alternativeName>
    <alternativeName>
        <fullName evidence="3">Chaperonin-10</fullName>
        <shortName evidence="3">Cpn10</shortName>
    </alternativeName>
</protein>
<evidence type="ECO:0000313" key="5">
    <source>
        <dbReference type="EMBL" id="ASQ39899.1"/>
    </source>
</evidence>
<dbReference type="FunFam" id="2.30.33.40:FF:000001">
    <property type="entry name" value="10 kDa chaperonin"/>
    <property type="match status" value="1"/>
</dbReference>
<evidence type="ECO:0000256" key="3">
    <source>
        <dbReference type="HAMAP-Rule" id="MF_00580"/>
    </source>
</evidence>
<sequence>MITINIMSSTLKPYANRILLKVEETESKTNRDILIPDKIQEKYQKGKVIAIGTGKKNKVGHLQAAKFKIGETVLFSKYEANEIKMADGTYFLIVEKNILASYR</sequence>
<dbReference type="GO" id="GO:0051082">
    <property type="term" value="F:unfolded protein binding"/>
    <property type="evidence" value="ECO:0007669"/>
    <property type="project" value="TreeGrafter"/>
</dbReference>
<dbReference type="GO" id="GO:0051087">
    <property type="term" value="F:protein-folding chaperone binding"/>
    <property type="evidence" value="ECO:0007669"/>
    <property type="project" value="TreeGrafter"/>
</dbReference>
<dbReference type="GO" id="GO:0046872">
    <property type="term" value="F:metal ion binding"/>
    <property type="evidence" value="ECO:0007669"/>
    <property type="project" value="TreeGrafter"/>
</dbReference>
<evidence type="ECO:0000256" key="2">
    <source>
        <dbReference type="ARBA" id="ARBA00023186"/>
    </source>
</evidence>
<dbReference type="EMBL" id="MF167424">
    <property type="protein sequence ID" value="ASQ39899.1"/>
    <property type="molecule type" value="Genomic_DNA"/>
</dbReference>
<accession>A0A3G1IVE0</accession>
<geneLocation type="plastid" evidence="5"/>
<evidence type="ECO:0000256" key="4">
    <source>
        <dbReference type="RuleBase" id="RU003479"/>
    </source>
</evidence>
<dbReference type="HAMAP" id="MF_00580">
    <property type="entry name" value="CH10"/>
    <property type="match status" value="1"/>
</dbReference>
<name>A0A3G1IVE0_9EUKA</name>
<organism evidence="5">
    <name type="scientific">Glaucocystis sp. BBH</name>
    <dbReference type="NCBI Taxonomy" id="2023628"/>
    <lineage>
        <taxon>Eukaryota</taxon>
        <taxon>Glaucocystophyceae</taxon>
        <taxon>Glaucocystales</taxon>
        <taxon>Glaucocystaceae</taxon>
        <taxon>Glaucocystis</taxon>
    </lineage>
</organism>